<gene>
    <name evidence="3" type="ORF">Bathy01g01980</name>
</gene>
<evidence type="ECO:0000256" key="2">
    <source>
        <dbReference type="SAM" id="MobiDB-lite"/>
    </source>
</evidence>
<evidence type="ECO:0000313" key="4">
    <source>
        <dbReference type="Proteomes" id="UP000198341"/>
    </source>
</evidence>
<dbReference type="GeneID" id="19017933"/>
<feature type="compositionally biased region" description="Basic and acidic residues" evidence="2">
    <location>
        <begin position="458"/>
        <end position="480"/>
    </location>
</feature>
<dbReference type="KEGG" id="bpg:Bathy01g01980"/>
<sequence>MSSSSSSPSSLSSLQLWFLPELKRAFPLAEDWLLDGLSQTCVASRSVEEMCDAMRNFMGEEEAVAEALRLSEMLFEKKKEYQEEEKKTNSPSSSSFRDDGELKLRKVKEKTKTTSDGDGGKEEDQKKGEAKAYRKYDSIEKPSRTNDQTSSKATHSVVREHRSILVKMSKKKSSSAEDVGKRKDRMKNPGDALEVGDLLKPRAANCLRCGKIFRFDLDASGAVAENDARVFLESSGKCTFCDAFVNVKLRDGLVWNGEIGYATEQEQEEDTEGGKAAAERLKDQLVSFDRSGASRTKVVDDQSEWYDHGDVDAEAWLAEDERRALKHKRDAMDQQQRERELAKKRTFGIDILGRKTMILDEEELQLIRERDERAKLAMESAALNSMSEFAQGGGSAVATAAETARELESRLVRTEQPTSEIKDLADERKVRVPKNKTLNLVATFVKSFKDIASSNAPLEEKEKRAKKNDNDDDAFSRLEADAPRRVLDINPFDQIAQEAADAGLGFVL</sequence>
<dbReference type="PANTHER" id="PTHR12963">
    <property type="entry name" value="THYROID RECEPTOR INTERACTING PROTEIN RELATED"/>
    <property type="match status" value="1"/>
</dbReference>
<dbReference type="GO" id="GO:0005634">
    <property type="term" value="C:nucleus"/>
    <property type="evidence" value="ECO:0007669"/>
    <property type="project" value="TreeGrafter"/>
</dbReference>
<dbReference type="AlphaFoldDB" id="K8EZB9"/>
<evidence type="ECO:0000313" key="3">
    <source>
        <dbReference type="EMBL" id="CCO14608.1"/>
    </source>
</evidence>
<reference evidence="3 4" key="1">
    <citation type="submission" date="2011-10" db="EMBL/GenBank/DDBJ databases">
        <authorList>
            <person name="Genoscope - CEA"/>
        </authorList>
    </citation>
    <scope>NUCLEOTIDE SEQUENCE [LARGE SCALE GENOMIC DNA]</scope>
    <source>
        <strain evidence="3 4">RCC 1105</strain>
    </source>
</reference>
<organism evidence="3 4">
    <name type="scientific">Bathycoccus prasinos</name>
    <dbReference type="NCBI Taxonomy" id="41875"/>
    <lineage>
        <taxon>Eukaryota</taxon>
        <taxon>Viridiplantae</taxon>
        <taxon>Chlorophyta</taxon>
        <taxon>Mamiellophyceae</taxon>
        <taxon>Mamiellales</taxon>
        <taxon>Bathycoccaceae</taxon>
        <taxon>Bathycoccus</taxon>
    </lineage>
</organism>
<dbReference type="PANTHER" id="PTHR12963:SF4">
    <property type="entry name" value="ACTIVATING SIGNAL COINTEGRATOR 1"/>
    <property type="match status" value="1"/>
</dbReference>
<dbReference type="OrthoDB" id="6614653at2759"/>
<keyword evidence="4" id="KW-1185">Reference proteome</keyword>
<proteinExistence type="predicted"/>
<name>K8EZB9_9CHLO</name>
<dbReference type="Proteomes" id="UP000198341">
    <property type="component" value="Chromosome 1"/>
</dbReference>
<dbReference type="GO" id="GO:0045893">
    <property type="term" value="P:positive regulation of DNA-templated transcription"/>
    <property type="evidence" value="ECO:0007669"/>
    <property type="project" value="TreeGrafter"/>
</dbReference>
<feature type="region of interest" description="Disordered" evidence="2">
    <location>
        <begin position="456"/>
        <end position="480"/>
    </location>
</feature>
<feature type="compositionally biased region" description="Polar residues" evidence="2">
    <location>
        <begin position="145"/>
        <end position="154"/>
    </location>
</feature>
<keyword evidence="1" id="KW-0175">Coiled coil</keyword>
<feature type="coiled-coil region" evidence="1">
    <location>
        <begin position="318"/>
        <end position="379"/>
    </location>
</feature>
<feature type="region of interest" description="Disordered" evidence="2">
    <location>
        <begin position="80"/>
        <end position="188"/>
    </location>
</feature>
<dbReference type="InterPro" id="IPR039128">
    <property type="entry name" value="TRIP4-like"/>
</dbReference>
<dbReference type="EMBL" id="FO082278">
    <property type="protein sequence ID" value="CCO14608.1"/>
    <property type="molecule type" value="Genomic_DNA"/>
</dbReference>
<protein>
    <submittedName>
        <fullName evidence="3">Uncharacterized protein</fullName>
    </submittedName>
</protein>
<dbReference type="eggNOG" id="KOG2845">
    <property type="taxonomic scope" value="Eukaryota"/>
</dbReference>
<dbReference type="RefSeq" id="XP_007515729.1">
    <property type="nucleotide sequence ID" value="XM_007515667.1"/>
</dbReference>
<dbReference type="STRING" id="41875.K8EZB9"/>
<evidence type="ECO:0000256" key="1">
    <source>
        <dbReference type="SAM" id="Coils"/>
    </source>
</evidence>
<feature type="compositionally biased region" description="Basic and acidic residues" evidence="2">
    <location>
        <begin position="96"/>
        <end position="144"/>
    </location>
</feature>
<accession>K8EZB9</accession>